<accession>A0AAQ4F508</accession>
<dbReference type="Proteomes" id="UP001321473">
    <property type="component" value="Unassembled WGS sequence"/>
</dbReference>
<dbReference type="EMBL" id="JARKHS020006944">
    <property type="protein sequence ID" value="KAK8782176.1"/>
    <property type="molecule type" value="Genomic_DNA"/>
</dbReference>
<keyword evidence="2" id="KW-1185">Reference proteome</keyword>
<sequence length="92" mass="10780">MPRDMKVHMFECAKMLLQPHVMELLEKRGKRFFKGRNIVDAITDMCVEGSKMINNNVALTVMQVKDEDKSFTEYALWNCMNSTRYMMAHRGS</sequence>
<evidence type="ECO:0000313" key="1">
    <source>
        <dbReference type="EMBL" id="KAK8782176.1"/>
    </source>
</evidence>
<protein>
    <submittedName>
        <fullName evidence="1">Uncharacterized protein</fullName>
    </submittedName>
</protein>
<gene>
    <name evidence="1" type="ORF">V5799_016483</name>
</gene>
<proteinExistence type="predicted"/>
<reference evidence="1 2" key="1">
    <citation type="journal article" date="2023" name="Arcadia Sci">
        <title>De novo assembly of a long-read Amblyomma americanum tick genome.</title>
        <authorList>
            <person name="Chou S."/>
            <person name="Poskanzer K.E."/>
            <person name="Rollins M."/>
            <person name="Thuy-Boun P.S."/>
        </authorList>
    </citation>
    <scope>NUCLEOTIDE SEQUENCE [LARGE SCALE GENOMIC DNA]</scope>
    <source>
        <strain evidence="1">F_SG_1</strain>
        <tissue evidence="1">Salivary glands</tissue>
    </source>
</reference>
<name>A0AAQ4F508_AMBAM</name>
<evidence type="ECO:0000313" key="2">
    <source>
        <dbReference type="Proteomes" id="UP001321473"/>
    </source>
</evidence>
<dbReference type="AlphaFoldDB" id="A0AAQ4F508"/>
<comment type="caution">
    <text evidence="1">The sequence shown here is derived from an EMBL/GenBank/DDBJ whole genome shotgun (WGS) entry which is preliminary data.</text>
</comment>
<organism evidence="1 2">
    <name type="scientific">Amblyomma americanum</name>
    <name type="common">Lone star tick</name>
    <dbReference type="NCBI Taxonomy" id="6943"/>
    <lineage>
        <taxon>Eukaryota</taxon>
        <taxon>Metazoa</taxon>
        <taxon>Ecdysozoa</taxon>
        <taxon>Arthropoda</taxon>
        <taxon>Chelicerata</taxon>
        <taxon>Arachnida</taxon>
        <taxon>Acari</taxon>
        <taxon>Parasitiformes</taxon>
        <taxon>Ixodida</taxon>
        <taxon>Ixodoidea</taxon>
        <taxon>Ixodidae</taxon>
        <taxon>Amblyomminae</taxon>
        <taxon>Amblyomma</taxon>
    </lineage>
</organism>